<keyword evidence="1" id="KW-0472">Membrane</keyword>
<organism evidence="2 3">
    <name type="scientific">Helicobacter pylori SouthAfrica20</name>
    <dbReference type="NCBI Taxonomy" id="1352356"/>
    <lineage>
        <taxon>Bacteria</taxon>
        <taxon>Pseudomonadati</taxon>
        <taxon>Campylobacterota</taxon>
        <taxon>Epsilonproteobacteria</taxon>
        <taxon>Campylobacterales</taxon>
        <taxon>Helicobacteraceae</taxon>
        <taxon>Helicobacter</taxon>
    </lineage>
</organism>
<name>T1U8Y2_HELPX</name>
<evidence type="ECO:0000313" key="2">
    <source>
        <dbReference type="EMBL" id="AGT73851.1"/>
    </source>
</evidence>
<dbReference type="EMBL" id="CP006691">
    <property type="protein sequence ID" value="AGT73851.1"/>
    <property type="molecule type" value="Genomic_DNA"/>
</dbReference>
<dbReference type="KEGG" id="hpys:HPSA20_0613"/>
<gene>
    <name evidence="2" type="ORF">HPSA20_0613</name>
</gene>
<dbReference type="Proteomes" id="UP000015920">
    <property type="component" value="Chromosome"/>
</dbReference>
<keyword evidence="1" id="KW-1133">Transmembrane helix</keyword>
<dbReference type="HOGENOM" id="CLU_3099597_0_0_7"/>
<sequence>MRNIAKYSLDKWPSIDRTRLILMLYGLCVDFLNKVLIILFFYFFPNYCLKF</sequence>
<accession>T1U8Y2</accession>
<proteinExistence type="predicted"/>
<feature type="transmembrane region" description="Helical" evidence="1">
    <location>
        <begin position="20"/>
        <end position="44"/>
    </location>
</feature>
<dbReference type="AlphaFoldDB" id="T1U8Y2"/>
<protein>
    <submittedName>
        <fullName evidence="2">Uncharacterized protein</fullName>
    </submittedName>
</protein>
<reference evidence="2 3" key="1">
    <citation type="journal article" date="2013" name="Genome Announc.">
        <title>Genome Sequences of Three hpAfrica2 Strains of Helicobacter pylori.</title>
        <authorList>
            <person name="Duncan S.S."/>
            <person name="Bertoli M.T."/>
            <person name="Kersulyte D."/>
            <person name="Valk P.L."/>
            <person name="Tamma S."/>
            <person name="Segal I."/>
            <person name="McClain M.S."/>
            <person name="Cover T.L."/>
            <person name="Berg D.E."/>
        </authorList>
    </citation>
    <scope>NUCLEOTIDE SEQUENCE [LARGE SCALE GENOMIC DNA]</scope>
    <source>
        <strain evidence="2">SouthAfrica20</strain>
    </source>
</reference>
<evidence type="ECO:0000313" key="3">
    <source>
        <dbReference type="Proteomes" id="UP000015920"/>
    </source>
</evidence>
<keyword evidence="1" id="KW-0812">Transmembrane</keyword>
<evidence type="ECO:0000256" key="1">
    <source>
        <dbReference type="SAM" id="Phobius"/>
    </source>
</evidence>